<reference evidence="3 5" key="1">
    <citation type="journal article" date="2012" name="Nature">
        <title>Algal genomes reveal evolutionary mosaicism and the fate of nucleomorphs.</title>
        <authorList>
            <consortium name="DOE Joint Genome Institute"/>
            <person name="Curtis B.A."/>
            <person name="Tanifuji G."/>
            <person name="Burki F."/>
            <person name="Gruber A."/>
            <person name="Irimia M."/>
            <person name="Maruyama S."/>
            <person name="Arias M.C."/>
            <person name="Ball S.G."/>
            <person name="Gile G.H."/>
            <person name="Hirakawa Y."/>
            <person name="Hopkins J.F."/>
            <person name="Kuo A."/>
            <person name="Rensing S.A."/>
            <person name="Schmutz J."/>
            <person name="Symeonidi A."/>
            <person name="Elias M."/>
            <person name="Eveleigh R.J."/>
            <person name="Herman E.K."/>
            <person name="Klute M.J."/>
            <person name="Nakayama T."/>
            <person name="Obornik M."/>
            <person name="Reyes-Prieto A."/>
            <person name="Armbrust E.V."/>
            <person name="Aves S.J."/>
            <person name="Beiko R.G."/>
            <person name="Coutinho P."/>
            <person name="Dacks J.B."/>
            <person name="Durnford D.G."/>
            <person name="Fast N.M."/>
            <person name="Green B.R."/>
            <person name="Grisdale C.J."/>
            <person name="Hempel F."/>
            <person name="Henrissat B."/>
            <person name="Hoppner M.P."/>
            <person name="Ishida K."/>
            <person name="Kim E."/>
            <person name="Koreny L."/>
            <person name="Kroth P.G."/>
            <person name="Liu Y."/>
            <person name="Malik S.B."/>
            <person name="Maier U.G."/>
            <person name="McRose D."/>
            <person name="Mock T."/>
            <person name="Neilson J.A."/>
            <person name="Onodera N.T."/>
            <person name="Poole A.M."/>
            <person name="Pritham E.J."/>
            <person name="Richards T.A."/>
            <person name="Rocap G."/>
            <person name="Roy S.W."/>
            <person name="Sarai C."/>
            <person name="Schaack S."/>
            <person name="Shirato S."/>
            <person name="Slamovits C.H."/>
            <person name="Spencer D.F."/>
            <person name="Suzuki S."/>
            <person name="Worden A.Z."/>
            <person name="Zauner S."/>
            <person name="Barry K."/>
            <person name="Bell C."/>
            <person name="Bharti A.K."/>
            <person name="Crow J.A."/>
            <person name="Grimwood J."/>
            <person name="Kramer R."/>
            <person name="Lindquist E."/>
            <person name="Lucas S."/>
            <person name="Salamov A."/>
            <person name="McFadden G.I."/>
            <person name="Lane C.E."/>
            <person name="Keeling P.J."/>
            <person name="Gray M.W."/>
            <person name="Grigoriev I.V."/>
            <person name="Archibald J.M."/>
        </authorList>
    </citation>
    <scope>NUCLEOTIDE SEQUENCE</scope>
    <source>
        <strain evidence="3 5">CCMP2712</strain>
    </source>
</reference>
<dbReference type="SUPFAM" id="SSF50156">
    <property type="entry name" value="PDZ domain-like"/>
    <property type="match status" value="1"/>
</dbReference>
<dbReference type="HOGENOM" id="CLU_126835_0_0_1"/>
<sequence length="183" mass="19718">MASARPETGRGDKGQQELIAQVTPSRREEEVERRMGEVQSCLSCESKRTSTSSKRIPATENARSSWPGADRDSPVDSPKSQKNIKLGTAQRTSSSNSLEKVGIGAYFKRGMDNDVEVLEIKTFLKGSPADVCNDISVGDIIVAVEGKSVEGISLAELAERLLGPPGSQVTCSFKKRCMQLPSS</sequence>
<dbReference type="SMART" id="SM00228">
    <property type="entry name" value="PDZ"/>
    <property type="match status" value="1"/>
</dbReference>
<evidence type="ECO:0000256" key="1">
    <source>
        <dbReference type="SAM" id="MobiDB-lite"/>
    </source>
</evidence>
<proteinExistence type="predicted"/>
<protein>
    <recommendedName>
        <fullName evidence="2">PDZ domain-containing protein</fullName>
    </recommendedName>
</protein>
<dbReference type="PROSITE" id="PS50106">
    <property type="entry name" value="PDZ"/>
    <property type="match status" value="1"/>
</dbReference>
<evidence type="ECO:0000313" key="5">
    <source>
        <dbReference type="Proteomes" id="UP000011087"/>
    </source>
</evidence>
<dbReference type="PaxDb" id="55529-EKX40314"/>
<reference evidence="5" key="2">
    <citation type="submission" date="2012-11" db="EMBL/GenBank/DDBJ databases">
        <authorList>
            <person name="Kuo A."/>
            <person name="Curtis B.A."/>
            <person name="Tanifuji G."/>
            <person name="Burki F."/>
            <person name="Gruber A."/>
            <person name="Irimia M."/>
            <person name="Maruyama S."/>
            <person name="Arias M.C."/>
            <person name="Ball S.G."/>
            <person name="Gile G.H."/>
            <person name="Hirakawa Y."/>
            <person name="Hopkins J.F."/>
            <person name="Rensing S.A."/>
            <person name="Schmutz J."/>
            <person name="Symeonidi A."/>
            <person name="Elias M."/>
            <person name="Eveleigh R.J."/>
            <person name="Herman E.K."/>
            <person name="Klute M.J."/>
            <person name="Nakayama T."/>
            <person name="Obornik M."/>
            <person name="Reyes-Prieto A."/>
            <person name="Armbrust E.V."/>
            <person name="Aves S.J."/>
            <person name="Beiko R.G."/>
            <person name="Coutinho P."/>
            <person name="Dacks J.B."/>
            <person name="Durnford D.G."/>
            <person name="Fast N.M."/>
            <person name="Green B.R."/>
            <person name="Grisdale C."/>
            <person name="Hempe F."/>
            <person name="Henrissat B."/>
            <person name="Hoppner M.P."/>
            <person name="Ishida K.-I."/>
            <person name="Kim E."/>
            <person name="Koreny L."/>
            <person name="Kroth P.G."/>
            <person name="Liu Y."/>
            <person name="Malik S.-B."/>
            <person name="Maier U.G."/>
            <person name="McRose D."/>
            <person name="Mock T."/>
            <person name="Neilson J.A."/>
            <person name="Onodera N.T."/>
            <person name="Poole A.M."/>
            <person name="Pritham E.J."/>
            <person name="Richards T.A."/>
            <person name="Rocap G."/>
            <person name="Roy S.W."/>
            <person name="Sarai C."/>
            <person name="Schaack S."/>
            <person name="Shirato S."/>
            <person name="Slamovits C.H."/>
            <person name="Spencer D.F."/>
            <person name="Suzuki S."/>
            <person name="Worden A.Z."/>
            <person name="Zauner S."/>
            <person name="Barry K."/>
            <person name="Bell C."/>
            <person name="Bharti A.K."/>
            <person name="Crow J.A."/>
            <person name="Grimwood J."/>
            <person name="Kramer R."/>
            <person name="Lindquist E."/>
            <person name="Lucas S."/>
            <person name="Salamov A."/>
            <person name="McFadden G.I."/>
            <person name="Lane C.E."/>
            <person name="Keeling P.J."/>
            <person name="Gray M.W."/>
            <person name="Grigoriev I.V."/>
            <person name="Archibald J.M."/>
        </authorList>
    </citation>
    <scope>NUCLEOTIDE SEQUENCE</scope>
    <source>
        <strain evidence="5">CCMP2712</strain>
    </source>
</reference>
<gene>
    <name evidence="3" type="ORF">GUITHDRAFT_113554</name>
</gene>
<dbReference type="KEGG" id="gtt:GUITHDRAFT_113554"/>
<dbReference type="GeneID" id="17297123"/>
<dbReference type="EMBL" id="JH993032">
    <property type="protein sequence ID" value="EKX40314.1"/>
    <property type="molecule type" value="Genomic_DNA"/>
</dbReference>
<evidence type="ECO:0000313" key="4">
    <source>
        <dbReference type="EnsemblProtists" id="EKX40314"/>
    </source>
</evidence>
<feature type="domain" description="PDZ" evidence="2">
    <location>
        <begin position="83"/>
        <end position="161"/>
    </location>
</feature>
<dbReference type="InterPro" id="IPR041489">
    <property type="entry name" value="PDZ_6"/>
</dbReference>
<dbReference type="InterPro" id="IPR001478">
    <property type="entry name" value="PDZ"/>
</dbReference>
<dbReference type="Pfam" id="PF17820">
    <property type="entry name" value="PDZ_6"/>
    <property type="match status" value="1"/>
</dbReference>
<dbReference type="Proteomes" id="UP000011087">
    <property type="component" value="Unassembled WGS sequence"/>
</dbReference>
<organism evidence="3">
    <name type="scientific">Guillardia theta (strain CCMP2712)</name>
    <name type="common">Cryptophyte</name>
    <dbReference type="NCBI Taxonomy" id="905079"/>
    <lineage>
        <taxon>Eukaryota</taxon>
        <taxon>Cryptophyceae</taxon>
        <taxon>Pyrenomonadales</taxon>
        <taxon>Geminigeraceae</taxon>
        <taxon>Guillardia</taxon>
    </lineage>
</organism>
<dbReference type="AlphaFoldDB" id="L1IWT4"/>
<dbReference type="RefSeq" id="XP_005827294.1">
    <property type="nucleotide sequence ID" value="XM_005827237.1"/>
</dbReference>
<feature type="compositionally biased region" description="Polar residues" evidence="1">
    <location>
        <begin position="78"/>
        <end position="97"/>
    </location>
</feature>
<dbReference type="InterPro" id="IPR036034">
    <property type="entry name" value="PDZ_sf"/>
</dbReference>
<reference evidence="4" key="3">
    <citation type="submission" date="2016-03" db="UniProtKB">
        <authorList>
            <consortium name="EnsemblProtists"/>
        </authorList>
    </citation>
    <scope>IDENTIFICATION</scope>
</reference>
<keyword evidence="5" id="KW-1185">Reference proteome</keyword>
<name>L1IWT4_GUITC</name>
<evidence type="ECO:0000313" key="3">
    <source>
        <dbReference type="EMBL" id="EKX40314.1"/>
    </source>
</evidence>
<dbReference type="OrthoDB" id="165498at2759"/>
<feature type="compositionally biased region" description="Basic and acidic residues" evidence="1">
    <location>
        <begin position="25"/>
        <end position="36"/>
    </location>
</feature>
<evidence type="ECO:0000259" key="2">
    <source>
        <dbReference type="PROSITE" id="PS50106"/>
    </source>
</evidence>
<feature type="region of interest" description="Disordered" evidence="1">
    <location>
        <begin position="1"/>
        <end position="97"/>
    </location>
</feature>
<accession>L1IWT4</accession>
<dbReference type="EnsemblProtists" id="EKX40314">
    <property type="protein sequence ID" value="EKX40314"/>
    <property type="gene ID" value="GUITHDRAFT_113554"/>
</dbReference>
<dbReference type="Gene3D" id="2.30.42.10">
    <property type="match status" value="1"/>
</dbReference>